<dbReference type="PANTHER" id="PTHR33098">
    <property type="entry name" value="COTTON FIBER (DUF761)"/>
    <property type="match status" value="1"/>
</dbReference>
<feature type="compositionally biased region" description="Acidic residues" evidence="1">
    <location>
        <begin position="136"/>
        <end position="145"/>
    </location>
</feature>
<evidence type="ECO:0000313" key="5">
    <source>
        <dbReference type="Proteomes" id="UP000734854"/>
    </source>
</evidence>
<proteinExistence type="predicted"/>
<name>A0A8J5HKJ6_ZINOF</name>
<dbReference type="Pfam" id="PF14364">
    <property type="entry name" value="DUF4408"/>
    <property type="match status" value="1"/>
</dbReference>
<feature type="compositionally biased region" description="Basic and acidic residues" evidence="1">
    <location>
        <begin position="154"/>
        <end position="167"/>
    </location>
</feature>
<dbReference type="OrthoDB" id="778300at2759"/>
<evidence type="ECO:0000259" key="3">
    <source>
        <dbReference type="Pfam" id="PF14364"/>
    </source>
</evidence>
<feature type="domain" description="DUF4408" evidence="3">
    <location>
        <begin position="49"/>
        <end position="79"/>
    </location>
</feature>
<protein>
    <recommendedName>
        <fullName evidence="3">DUF4408 domain-containing protein</fullName>
    </recommendedName>
</protein>
<feature type="compositionally biased region" description="Low complexity" evidence="1">
    <location>
        <begin position="116"/>
        <end position="129"/>
    </location>
</feature>
<keyword evidence="2" id="KW-0812">Transmembrane</keyword>
<dbReference type="InterPro" id="IPR025520">
    <property type="entry name" value="DUF4408"/>
</dbReference>
<evidence type="ECO:0000256" key="2">
    <source>
        <dbReference type="SAM" id="Phobius"/>
    </source>
</evidence>
<comment type="caution">
    <text evidence="4">The sequence shown here is derived from an EMBL/GenBank/DDBJ whole genome shotgun (WGS) entry which is preliminary data.</text>
</comment>
<keyword evidence="5" id="KW-1185">Reference proteome</keyword>
<dbReference type="AlphaFoldDB" id="A0A8J5HKJ6"/>
<sequence length="256" mass="28329">MADLRPRSPSNGVEKAIWASKILFFLLGILSALRLAVPPAAAALSSALPRLSASLCYCLAPPYLLVVINLIILLIWKLSDQRHHHGEPCHVEEKPSEVADIVKIKPSEPPPPSPPAVSLSPDTRPFSWPHIPPSPEPDETPDPDSGDSQLTDSHATDDGDSLDKAAEISDENDSMDATWKAIMEKTPRGRGTLGKAEPPRPSPAPAAIRARLPSATGREEWNQRFDDFIKKRHDQIRLQRHESNQRRLQNQDHELH</sequence>
<feature type="region of interest" description="Disordered" evidence="1">
    <location>
        <begin position="103"/>
        <end position="220"/>
    </location>
</feature>
<gene>
    <name evidence="4" type="ORF">ZIOFF_011454</name>
</gene>
<organism evidence="4 5">
    <name type="scientific">Zingiber officinale</name>
    <name type="common">Ginger</name>
    <name type="synonym">Amomum zingiber</name>
    <dbReference type="NCBI Taxonomy" id="94328"/>
    <lineage>
        <taxon>Eukaryota</taxon>
        <taxon>Viridiplantae</taxon>
        <taxon>Streptophyta</taxon>
        <taxon>Embryophyta</taxon>
        <taxon>Tracheophyta</taxon>
        <taxon>Spermatophyta</taxon>
        <taxon>Magnoliopsida</taxon>
        <taxon>Liliopsida</taxon>
        <taxon>Zingiberales</taxon>
        <taxon>Zingiberaceae</taxon>
        <taxon>Zingiber</taxon>
    </lineage>
</organism>
<keyword evidence="2" id="KW-0472">Membrane</keyword>
<feature type="transmembrane region" description="Helical" evidence="2">
    <location>
        <begin position="52"/>
        <end position="76"/>
    </location>
</feature>
<accession>A0A8J5HKJ6</accession>
<evidence type="ECO:0000313" key="4">
    <source>
        <dbReference type="EMBL" id="KAG6529258.1"/>
    </source>
</evidence>
<feature type="region of interest" description="Disordered" evidence="1">
    <location>
        <begin position="237"/>
        <end position="256"/>
    </location>
</feature>
<feature type="compositionally biased region" description="Low complexity" evidence="1">
    <location>
        <begin position="205"/>
        <end position="215"/>
    </location>
</feature>
<reference evidence="4 5" key="1">
    <citation type="submission" date="2020-08" db="EMBL/GenBank/DDBJ databases">
        <title>Plant Genome Project.</title>
        <authorList>
            <person name="Zhang R.-G."/>
        </authorList>
    </citation>
    <scope>NUCLEOTIDE SEQUENCE [LARGE SCALE GENOMIC DNA]</scope>
    <source>
        <tissue evidence="4">Rhizome</tissue>
    </source>
</reference>
<dbReference type="Proteomes" id="UP000734854">
    <property type="component" value="Unassembled WGS sequence"/>
</dbReference>
<dbReference type="PANTHER" id="PTHR33098:SF109">
    <property type="entry name" value="OS07G0563400 PROTEIN"/>
    <property type="match status" value="1"/>
</dbReference>
<evidence type="ECO:0000256" key="1">
    <source>
        <dbReference type="SAM" id="MobiDB-lite"/>
    </source>
</evidence>
<keyword evidence="2" id="KW-1133">Transmembrane helix</keyword>
<dbReference type="EMBL" id="JACMSC010000003">
    <property type="protein sequence ID" value="KAG6529258.1"/>
    <property type="molecule type" value="Genomic_DNA"/>
</dbReference>